<feature type="domain" description="HTH hxlR-type" evidence="4">
    <location>
        <begin position="14"/>
        <end position="113"/>
    </location>
</feature>
<dbReference type="AlphaFoldDB" id="A0A0K9GXK9"/>
<keyword evidence="3" id="KW-0804">Transcription</keyword>
<accession>A0A0K9GXK9</accession>
<name>A0A0K9GXK9_9BACI</name>
<comment type="caution">
    <text evidence="5">The sequence shown here is derived from an EMBL/GenBank/DDBJ whole genome shotgun (WGS) entry which is preliminary data.</text>
</comment>
<dbReference type="Pfam" id="PF01638">
    <property type="entry name" value="HxlR"/>
    <property type="match status" value="1"/>
</dbReference>
<dbReference type="PANTHER" id="PTHR33204">
    <property type="entry name" value="TRANSCRIPTIONAL REGULATOR, MARR FAMILY"/>
    <property type="match status" value="1"/>
</dbReference>
<evidence type="ECO:0000256" key="1">
    <source>
        <dbReference type="ARBA" id="ARBA00023015"/>
    </source>
</evidence>
<evidence type="ECO:0000313" key="5">
    <source>
        <dbReference type="EMBL" id="KMY51356.1"/>
    </source>
</evidence>
<dbReference type="InterPro" id="IPR002577">
    <property type="entry name" value="HTH_HxlR"/>
</dbReference>
<proteinExistence type="predicted"/>
<keyword evidence="6" id="KW-1185">Reference proteome</keyword>
<protein>
    <submittedName>
        <fullName evidence="5">MarR family transcriptional regulator</fullName>
    </submittedName>
</protein>
<evidence type="ECO:0000259" key="4">
    <source>
        <dbReference type="PROSITE" id="PS51118"/>
    </source>
</evidence>
<evidence type="ECO:0000256" key="3">
    <source>
        <dbReference type="ARBA" id="ARBA00023163"/>
    </source>
</evidence>
<evidence type="ECO:0000256" key="2">
    <source>
        <dbReference type="ARBA" id="ARBA00023125"/>
    </source>
</evidence>
<dbReference type="Gene3D" id="1.10.10.10">
    <property type="entry name" value="Winged helix-like DNA-binding domain superfamily/Winged helix DNA-binding domain"/>
    <property type="match status" value="1"/>
</dbReference>
<organism evidence="5 6">
    <name type="scientific">Peribacillus loiseleuriae</name>
    <dbReference type="NCBI Taxonomy" id="1679170"/>
    <lineage>
        <taxon>Bacteria</taxon>
        <taxon>Bacillati</taxon>
        <taxon>Bacillota</taxon>
        <taxon>Bacilli</taxon>
        <taxon>Bacillales</taxon>
        <taxon>Bacillaceae</taxon>
        <taxon>Peribacillus</taxon>
    </lineage>
</organism>
<dbReference type="InterPro" id="IPR036388">
    <property type="entry name" value="WH-like_DNA-bd_sf"/>
</dbReference>
<reference evidence="6" key="1">
    <citation type="submission" date="2015-07" db="EMBL/GenBank/DDBJ databases">
        <title>Genome sequencing project for genomic taxonomy and phylogenomics of Bacillus-like bacteria.</title>
        <authorList>
            <person name="Liu B."/>
            <person name="Wang J."/>
            <person name="Zhu Y."/>
            <person name="Liu G."/>
            <person name="Chen Q."/>
            <person name="Chen Z."/>
            <person name="Lan J."/>
            <person name="Che J."/>
            <person name="Ge C."/>
            <person name="Shi H."/>
            <person name="Pan Z."/>
            <person name="Liu X."/>
        </authorList>
    </citation>
    <scope>NUCLEOTIDE SEQUENCE [LARGE SCALE GENOMIC DNA]</scope>
    <source>
        <strain evidence="6">FJAT-27997</strain>
    </source>
</reference>
<gene>
    <name evidence="5" type="ORF">AC625_18890</name>
</gene>
<dbReference type="RefSeq" id="WP_245645039.1">
    <property type="nucleotide sequence ID" value="NZ_LFZW01000001.1"/>
</dbReference>
<keyword evidence="2" id="KW-0238">DNA-binding</keyword>
<dbReference type="InterPro" id="IPR036390">
    <property type="entry name" value="WH_DNA-bd_sf"/>
</dbReference>
<dbReference type="EMBL" id="LFZW01000001">
    <property type="protein sequence ID" value="KMY51356.1"/>
    <property type="molecule type" value="Genomic_DNA"/>
</dbReference>
<dbReference type="PATRIC" id="fig|1679170.3.peg.4279"/>
<sequence length="118" mass="13604">MNQPCKCKNTSHICNNFHNTIEFIGRRWMGVILYTLMPGPKRYHEIVASIPGISDRLLTERLNELVKEGLVTKSFLESSTKKVEYELTPSGLALKEVMLAVRNWIELREVLQNKIESD</sequence>
<keyword evidence="1" id="KW-0805">Transcription regulation</keyword>
<evidence type="ECO:0000313" key="6">
    <source>
        <dbReference type="Proteomes" id="UP000037146"/>
    </source>
</evidence>
<dbReference type="STRING" id="1679170.AC625_18890"/>
<dbReference type="PANTHER" id="PTHR33204:SF37">
    <property type="entry name" value="HTH-TYPE TRANSCRIPTIONAL REGULATOR YODB"/>
    <property type="match status" value="1"/>
</dbReference>
<dbReference type="SUPFAM" id="SSF46785">
    <property type="entry name" value="Winged helix' DNA-binding domain"/>
    <property type="match status" value="1"/>
</dbReference>
<dbReference type="Proteomes" id="UP000037146">
    <property type="component" value="Unassembled WGS sequence"/>
</dbReference>
<dbReference type="GO" id="GO:0003677">
    <property type="term" value="F:DNA binding"/>
    <property type="evidence" value="ECO:0007669"/>
    <property type="project" value="UniProtKB-KW"/>
</dbReference>
<dbReference type="PROSITE" id="PS51118">
    <property type="entry name" value="HTH_HXLR"/>
    <property type="match status" value="1"/>
</dbReference>